<evidence type="ECO:0000313" key="6">
    <source>
        <dbReference type="Proteomes" id="UP001465976"/>
    </source>
</evidence>
<dbReference type="SUPFAM" id="SSF53474">
    <property type="entry name" value="alpha/beta-Hydrolases"/>
    <property type="match status" value="1"/>
</dbReference>
<reference evidence="5 6" key="1">
    <citation type="submission" date="2024-02" db="EMBL/GenBank/DDBJ databases">
        <title>A draft genome for the cacao thread blight pathogen Marasmius crinis-equi.</title>
        <authorList>
            <person name="Cohen S.P."/>
            <person name="Baruah I.K."/>
            <person name="Amoako-Attah I."/>
            <person name="Bukari Y."/>
            <person name="Meinhardt L.W."/>
            <person name="Bailey B.A."/>
        </authorList>
    </citation>
    <scope>NUCLEOTIDE SEQUENCE [LARGE SCALE GENOMIC DNA]</scope>
    <source>
        <strain evidence="5 6">GH-76</strain>
    </source>
</reference>
<evidence type="ECO:0000256" key="1">
    <source>
        <dbReference type="ARBA" id="ARBA00013201"/>
    </source>
</evidence>
<sequence>MLSLEEPKGYPVGATTFLCPLPSPVRHGSVKISGHEESGLLLEEVAFTAYYPAEVDSKTSRKGLHWITRPLSLALQGFIQFSGVKSYWITRGILAPLVYVYGRLIQIPVYANARLLRPKTAEKKQWPLVIFSHGLGGSRTAYSQICSRIAASGRVVLAIEHRDGTSHACQTRSWDAEGKCTLKPILYINKEDAMPDQSRSEPQPLRTDQLLVRHHEVYHTFETFSRFVAGDVDARLEVADDGKFKPVDWLPNDSGEPPVSFDDCFALIAYPAWCIKQFSILSSKPPAEYHHIPIRHALIYDPWLEPFPTPGPLPIDGTSTTEHHPDLPRMLVMNSEPFTRWDDHFLQLHTAVKKWGPEARLITLDFTWLPLIGSKAKRILLEYIENFTISFLDGRIEEKLKNLKPCELEIRIIGKKKDGSPKREIVGELGDVIVH</sequence>
<accession>A0ABR3FFJ2</accession>
<dbReference type="PANTHER" id="PTHR10272">
    <property type="entry name" value="PLATELET-ACTIVATING FACTOR ACETYLHYDROLASE"/>
    <property type="match status" value="1"/>
</dbReference>
<dbReference type="Pfam" id="PF03403">
    <property type="entry name" value="PAF-AH_p_II"/>
    <property type="match status" value="1"/>
</dbReference>
<name>A0ABR3FFJ2_9AGAR</name>
<keyword evidence="4" id="KW-0443">Lipid metabolism</keyword>
<dbReference type="EC" id="3.1.1.47" evidence="1"/>
<evidence type="ECO:0000256" key="3">
    <source>
        <dbReference type="ARBA" id="ARBA00022963"/>
    </source>
</evidence>
<evidence type="ECO:0000313" key="5">
    <source>
        <dbReference type="EMBL" id="KAL0573965.1"/>
    </source>
</evidence>
<organism evidence="5 6">
    <name type="scientific">Marasmius crinis-equi</name>
    <dbReference type="NCBI Taxonomy" id="585013"/>
    <lineage>
        <taxon>Eukaryota</taxon>
        <taxon>Fungi</taxon>
        <taxon>Dikarya</taxon>
        <taxon>Basidiomycota</taxon>
        <taxon>Agaricomycotina</taxon>
        <taxon>Agaricomycetes</taxon>
        <taxon>Agaricomycetidae</taxon>
        <taxon>Agaricales</taxon>
        <taxon>Marasmiineae</taxon>
        <taxon>Marasmiaceae</taxon>
        <taxon>Marasmius</taxon>
    </lineage>
</organism>
<dbReference type="Proteomes" id="UP001465976">
    <property type="component" value="Unassembled WGS sequence"/>
</dbReference>
<keyword evidence="6" id="KW-1185">Reference proteome</keyword>
<dbReference type="Gene3D" id="3.40.50.1820">
    <property type="entry name" value="alpha/beta hydrolase"/>
    <property type="match status" value="2"/>
</dbReference>
<proteinExistence type="predicted"/>
<gene>
    <name evidence="5" type="ORF">V5O48_007980</name>
</gene>
<evidence type="ECO:0000256" key="2">
    <source>
        <dbReference type="ARBA" id="ARBA00022801"/>
    </source>
</evidence>
<evidence type="ECO:0000256" key="4">
    <source>
        <dbReference type="ARBA" id="ARBA00023098"/>
    </source>
</evidence>
<comment type="caution">
    <text evidence="5">The sequence shown here is derived from an EMBL/GenBank/DDBJ whole genome shotgun (WGS) entry which is preliminary data.</text>
</comment>
<dbReference type="EMBL" id="JBAHYK010000443">
    <property type="protein sequence ID" value="KAL0573965.1"/>
    <property type="molecule type" value="Genomic_DNA"/>
</dbReference>
<dbReference type="PANTHER" id="PTHR10272:SF0">
    <property type="entry name" value="PLATELET-ACTIVATING FACTOR ACETYLHYDROLASE"/>
    <property type="match status" value="1"/>
</dbReference>
<keyword evidence="3" id="KW-0442">Lipid degradation</keyword>
<dbReference type="InterPro" id="IPR029058">
    <property type="entry name" value="AB_hydrolase_fold"/>
</dbReference>
<protein>
    <recommendedName>
        <fullName evidence="1">1-alkyl-2-acetylglycerophosphocholine esterase</fullName>
        <ecNumber evidence="1">3.1.1.47</ecNumber>
    </recommendedName>
</protein>
<keyword evidence="2" id="KW-0378">Hydrolase</keyword>